<reference evidence="3" key="1">
    <citation type="submission" date="2015-01" db="EMBL/GenBank/DDBJ databases">
        <authorList>
            <person name="Aksoy S."/>
            <person name="Warren W."/>
            <person name="Wilson R.K."/>
        </authorList>
    </citation>
    <scope>NUCLEOTIDE SEQUENCE [LARGE SCALE GENOMIC DNA]</scope>
    <source>
        <strain evidence="3">IAEA</strain>
    </source>
</reference>
<reference evidence="2" key="2">
    <citation type="submission" date="2020-05" db="UniProtKB">
        <authorList>
            <consortium name="EnsemblMetazoa"/>
        </authorList>
    </citation>
    <scope>IDENTIFICATION</scope>
    <source>
        <strain evidence="2">IAEA</strain>
    </source>
</reference>
<dbReference type="EMBL" id="JXJN01006254">
    <property type="status" value="NOT_ANNOTATED_CDS"/>
    <property type="molecule type" value="Genomic_DNA"/>
</dbReference>
<keyword evidence="1" id="KW-0472">Membrane</keyword>
<keyword evidence="1" id="KW-0812">Transmembrane</keyword>
<keyword evidence="1" id="KW-1133">Transmembrane helix</keyword>
<evidence type="ECO:0000256" key="1">
    <source>
        <dbReference type="SAM" id="Phobius"/>
    </source>
</evidence>
<dbReference type="AlphaFoldDB" id="A0A1B0AZD7"/>
<dbReference type="VEuPathDB" id="VectorBase:GPPI013765"/>
<protein>
    <submittedName>
        <fullName evidence="2">Uncharacterized protein</fullName>
    </submittedName>
</protein>
<evidence type="ECO:0000313" key="2">
    <source>
        <dbReference type="EnsemblMetazoa" id="GPPI013765-PA"/>
    </source>
</evidence>
<accession>A0A1B0AZD7</accession>
<evidence type="ECO:0000313" key="3">
    <source>
        <dbReference type="Proteomes" id="UP000092460"/>
    </source>
</evidence>
<dbReference type="EnsemblMetazoa" id="GPPI013765-RA">
    <property type="protein sequence ID" value="GPPI013765-PA"/>
    <property type="gene ID" value="GPPI013765"/>
</dbReference>
<keyword evidence="3" id="KW-1185">Reference proteome</keyword>
<organism evidence="2 3">
    <name type="scientific">Glossina palpalis gambiensis</name>
    <dbReference type="NCBI Taxonomy" id="67801"/>
    <lineage>
        <taxon>Eukaryota</taxon>
        <taxon>Metazoa</taxon>
        <taxon>Ecdysozoa</taxon>
        <taxon>Arthropoda</taxon>
        <taxon>Hexapoda</taxon>
        <taxon>Insecta</taxon>
        <taxon>Pterygota</taxon>
        <taxon>Neoptera</taxon>
        <taxon>Endopterygota</taxon>
        <taxon>Diptera</taxon>
        <taxon>Brachycera</taxon>
        <taxon>Muscomorpha</taxon>
        <taxon>Hippoboscoidea</taxon>
        <taxon>Glossinidae</taxon>
        <taxon>Glossina</taxon>
    </lineage>
</organism>
<sequence length="214" mass="24719">MQFPVMATNNIIPKTMAHIVFCSQGNSYGRVGEGNKHSRPYFLFAVTMPGISGYLAEVDFYNALICSVNRSSNGGREKAYYSAVFPNYEYNEIVEQFTIRRVSYRYLTTCLEVDEAANLCLHILKPNALSTQFLIQDKLFLCSCLRHERPKIYPPFRERTSSIRLGEECLTSRLVMNLQSSFLCCRLFFLISGCKFEVIFFAWYCLTDNDNKFK</sequence>
<name>A0A1B0AZD7_9MUSC</name>
<dbReference type="Proteomes" id="UP000092460">
    <property type="component" value="Unassembled WGS sequence"/>
</dbReference>
<feature type="transmembrane region" description="Helical" evidence="1">
    <location>
        <begin position="187"/>
        <end position="206"/>
    </location>
</feature>
<proteinExistence type="predicted"/>